<evidence type="ECO:0000256" key="1">
    <source>
        <dbReference type="ARBA" id="ARBA00049958"/>
    </source>
</evidence>
<keyword evidence="4" id="KW-1185">Reference proteome</keyword>
<dbReference type="GO" id="GO:0051536">
    <property type="term" value="F:iron-sulfur cluster binding"/>
    <property type="evidence" value="ECO:0007669"/>
    <property type="project" value="InterPro"/>
</dbReference>
<dbReference type="EMBL" id="MQVS01000003">
    <property type="protein sequence ID" value="OKL52061.1"/>
    <property type="molecule type" value="Genomic_DNA"/>
</dbReference>
<dbReference type="OrthoDB" id="9798220at2"/>
<organism evidence="3 4">
    <name type="scientific">Buchananella hordeovulneris</name>
    <dbReference type="NCBI Taxonomy" id="52770"/>
    <lineage>
        <taxon>Bacteria</taxon>
        <taxon>Bacillati</taxon>
        <taxon>Actinomycetota</taxon>
        <taxon>Actinomycetes</taxon>
        <taxon>Actinomycetales</taxon>
        <taxon>Actinomycetaceae</taxon>
        <taxon>Buchananella</taxon>
    </lineage>
</organism>
<gene>
    <name evidence="3" type="ORF">BSZ40_03860</name>
</gene>
<feature type="domain" description="NIF system FeS cluster assembly NifU C-terminal" evidence="2">
    <location>
        <begin position="109"/>
        <end position="167"/>
    </location>
</feature>
<evidence type="ECO:0000259" key="2">
    <source>
        <dbReference type="Pfam" id="PF01106"/>
    </source>
</evidence>
<dbReference type="Gene3D" id="3.30.300.130">
    <property type="entry name" value="Fe-S cluster assembly (FSCA)"/>
    <property type="match status" value="1"/>
</dbReference>
<reference evidence="4" key="1">
    <citation type="submission" date="2016-12" db="EMBL/GenBank/DDBJ databases">
        <authorList>
            <person name="Meng X."/>
        </authorList>
    </citation>
    <scope>NUCLEOTIDE SEQUENCE [LARGE SCALE GENOMIC DNA]</scope>
    <source>
        <strain evidence="4">DSM 20732</strain>
    </source>
</reference>
<dbReference type="GO" id="GO:0016226">
    <property type="term" value="P:iron-sulfur cluster assembly"/>
    <property type="evidence" value="ECO:0007669"/>
    <property type="project" value="InterPro"/>
</dbReference>
<comment type="caution">
    <text evidence="3">The sequence shown here is derived from an EMBL/GenBank/DDBJ whole genome shotgun (WGS) entry which is preliminary data.</text>
</comment>
<dbReference type="GO" id="GO:0005506">
    <property type="term" value="F:iron ion binding"/>
    <property type="evidence" value="ECO:0007669"/>
    <property type="project" value="InterPro"/>
</dbReference>
<dbReference type="Pfam" id="PF01106">
    <property type="entry name" value="NifU"/>
    <property type="match status" value="1"/>
</dbReference>
<accession>A0A1Q5PWT4</accession>
<dbReference type="RefSeq" id="WP_073823499.1">
    <property type="nucleotide sequence ID" value="NZ_MQVS01000003.1"/>
</dbReference>
<protein>
    <recommendedName>
        <fullName evidence="2">NIF system FeS cluster assembly NifU C-terminal domain-containing protein</fullName>
    </recommendedName>
</protein>
<dbReference type="InterPro" id="IPR001075">
    <property type="entry name" value="NIF_FeS_clus_asmbl_NifU_C"/>
</dbReference>
<sequence length="178" mass="19135">MTVAFHPESGRRAAEIVWVVTAGPLPLAADLADDPALAALRTGGQLTAVQVEASRVTTVAAPAHSWATLAPLVRAALTEALTRAGQGPELAAARRRALLRETEALLAGELGDYLRSHGGQATLRQAGEDWIEVELTGTCRNCPASAFTLRGRLERQLQARCPWLKNVRQATSRSRLRR</sequence>
<dbReference type="Proteomes" id="UP000185612">
    <property type="component" value="Unassembled WGS sequence"/>
</dbReference>
<name>A0A1Q5PWT4_9ACTO</name>
<dbReference type="InParanoid" id="A0A1Q5PWT4"/>
<dbReference type="STRING" id="52770.BSZ40_03860"/>
<evidence type="ECO:0000313" key="3">
    <source>
        <dbReference type="EMBL" id="OKL52061.1"/>
    </source>
</evidence>
<proteinExistence type="predicted"/>
<dbReference type="InterPro" id="IPR034904">
    <property type="entry name" value="FSCA_dom_sf"/>
</dbReference>
<evidence type="ECO:0000313" key="4">
    <source>
        <dbReference type="Proteomes" id="UP000185612"/>
    </source>
</evidence>
<dbReference type="AlphaFoldDB" id="A0A1Q5PWT4"/>
<comment type="function">
    <text evidence="1">May be involved in the formation or repair of [Fe-S] clusters present in iron-sulfur proteins.</text>
</comment>
<dbReference type="SUPFAM" id="SSF117916">
    <property type="entry name" value="Fe-S cluster assembly (FSCA) domain-like"/>
    <property type="match status" value="1"/>
</dbReference>